<evidence type="ECO:0000256" key="1">
    <source>
        <dbReference type="SAM" id="MobiDB-lite"/>
    </source>
</evidence>
<accession>A0A8U0HYN1</accession>
<dbReference type="AlphaFoldDB" id="A0A8U0HYN1"/>
<keyword evidence="3" id="KW-1185">Reference proteome</keyword>
<proteinExistence type="predicted"/>
<evidence type="ECO:0000313" key="2">
    <source>
        <dbReference type="EMBL" id="UPV75811.1"/>
    </source>
</evidence>
<evidence type="ECO:0000313" key="3">
    <source>
        <dbReference type="Proteomes" id="UP000830729"/>
    </source>
</evidence>
<protein>
    <submittedName>
        <fullName evidence="2">Uncharacterized protein</fullName>
    </submittedName>
</protein>
<dbReference type="RefSeq" id="WP_248651848.1">
    <property type="nucleotide sequence ID" value="NZ_CP096659.1"/>
</dbReference>
<dbReference type="KEGG" id="halx:M0R89_07055"/>
<feature type="compositionally biased region" description="Basic and acidic residues" evidence="1">
    <location>
        <begin position="10"/>
        <end position="25"/>
    </location>
</feature>
<dbReference type="Proteomes" id="UP000830729">
    <property type="component" value="Chromosome"/>
</dbReference>
<reference evidence="2 3" key="1">
    <citation type="submission" date="2022-04" db="EMBL/GenBank/DDBJ databases">
        <title>Diverse halophilic archaea isolated from saline environments.</title>
        <authorList>
            <person name="Cui H.-L."/>
        </authorList>
    </citation>
    <scope>NUCLEOTIDE SEQUENCE [LARGE SCALE GENOMIC DNA]</scope>
    <source>
        <strain evidence="2 3">XZYJT49</strain>
    </source>
</reference>
<dbReference type="EMBL" id="CP096659">
    <property type="protein sequence ID" value="UPV75811.1"/>
    <property type="molecule type" value="Genomic_DNA"/>
</dbReference>
<dbReference type="GeneID" id="72184944"/>
<name>A0A8U0HYN1_9EURY</name>
<gene>
    <name evidence="2" type="ORF">M0R89_07055</name>
</gene>
<feature type="region of interest" description="Disordered" evidence="1">
    <location>
        <begin position="1"/>
        <end position="38"/>
    </location>
</feature>
<organism evidence="2 3">
    <name type="scientific">Halorussus limi</name>
    <dbReference type="NCBI Taxonomy" id="2938695"/>
    <lineage>
        <taxon>Archaea</taxon>
        <taxon>Methanobacteriati</taxon>
        <taxon>Methanobacteriota</taxon>
        <taxon>Stenosarchaea group</taxon>
        <taxon>Halobacteria</taxon>
        <taxon>Halobacteriales</taxon>
        <taxon>Haladaptataceae</taxon>
        <taxon>Halorussus</taxon>
    </lineage>
</organism>
<sequence length="47" mass="5316">MSVAINSNDESLRNEVEAEYQHEDHDVPDETEAGLPSVSMYSFEHCC</sequence>